<dbReference type="InterPro" id="IPR007409">
    <property type="entry name" value="Restrct_endonuc_type1_HsdR_N"/>
</dbReference>
<comment type="caution">
    <text evidence="2">The sequence shown here is derived from an EMBL/GenBank/DDBJ whole genome shotgun (WGS) entry which is preliminary data.</text>
</comment>
<dbReference type="Proteomes" id="UP000864563">
    <property type="component" value="Unassembled WGS sequence"/>
</dbReference>
<dbReference type="GO" id="GO:0005524">
    <property type="term" value="F:ATP binding"/>
    <property type="evidence" value="ECO:0007669"/>
    <property type="project" value="UniProtKB-KW"/>
</dbReference>
<sequence length="1089" mass="124916">MTSDITREINLQNDIIRQMAANGWIVGKSDGYDRERALYVQDTLQFVQSTQPQEWEKFAKVYPNDTERHFLDALVSQLKKADINATDRQSRCWGTLGVLRHGLKIRNARFFLCQFKPEHNLNPDTLMRYRQNICRIVPELVYSPYANTPQENDLKAKRWRIDLVLFINGLPIATLELKSEFKQAVQNAITQYKKTRLPKDPATNKPEPLLTFKRGALVHFAVSQFDVYMTTKLTGDDTFFLPFNKGTKAGGAGNEIPEEAGRYATDYLWNEVLLPDNLLKILSSFVHLQIEEKEDWNGQKYKKESLIFPRYHQWDVVNQLLQAAAVEGTGNKYLIQHSAGSGKSNSIAWTAHQLSRLYDTRGEKLFHSVIVVTDRTVLDDQLQDTIYQFEHADGVVGRINNKEGDGSKSEKLASALEHSQPIIIVTIQTFPFVLKAIENSVSLRQRRYAVIADEAHSSQSGSTARQLKEVLMLEDKDDDTVLSAEDSLNATIASRRSSRNLNYYAFTATPKSKTLELFGRIPHPDEPPSRTNKPAAFHVYTMRQAIEEGFILDVLKNYTNYKVAYQLLQKLENGDREVDSKRAKVKLNQWVILHDHNVSQKVKVIVEHFRKHVMNLLGGQAKAMVVTSSRKAAVRYKLAFDRYIAENRYTKISAMVAFSGEVEFQENDHHSEALLNQKFTEINMNPGLNGREMRKAFDSDDYQVMLVANKFQTGFDQPKLCAMYVDKALGGVECVQTLSRLNRTYPGKAESGTFVLDFYNEPQDILDAFQPYYQTAELTDVSDPALVFDLFEKLRASQIFQWNEVEQLCEAFFAKNRSNAAISNLCRPAVERWQKRYALAIDAYLMAKEMFERTKKTGDTVLITNAENSFKSCKQEKDRLEIFRKDLGSFVRFYEFISQIVEYDDPSLEKLSLFARHLRPLLREQPLEEDEIDLTNVEMSHYRLSKIHEQHLKLQENAPDYTLDPNSAVGTAKPKDKQEEYLSQVLSRMNELFITDHLTENDLINSVMTIQNKIAENKTVMMQIKNNAPEQAILGDFYQAVDNAVMDSNDAQQEFMMQYLSDPTRAQGFARLMFDMVIEKMASPVINNG</sequence>
<dbReference type="InterPro" id="IPR014001">
    <property type="entry name" value="Helicase_ATP-bd"/>
</dbReference>
<evidence type="ECO:0000313" key="2">
    <source>
        <dbReference type="EMBL" id="HAT1585790.1"/>
    </source>
</evidence>
<protein>
    <submittedName>
        <fullName evidence="2">Type I restriction endonuclease subunit R</fullName>
    </submittedName>
</protein>
<dbReference type="EMBL" id="DACSDU010000007">
    <property type="protein sequence ID" value="HAT1585790.1"/>
    <property type="molecule type" value="Genomic_DNA"/>
</dbReference>
<dbReference type="InterPro" id="IPR055180">
    <property type="entry name" value="HsdR_RecA-like_helicase_dom_2"/>
</dbReference>
<dbReference type="Gene3D" id="3.40.50.300">
    <property type="entry name" value="P-loop containing nucleotide triphosphate hydrolases"/>
    <property type="match status" value="2"/>
</dbReference>
<dbReference type="SUPFAM" id="SSF52540">
    <property type="entry name" value="P-loop containing nucleoside triphosphate hydrolases"/>
    <property type="match status" value="1"/>
</dbReference>
<proteinExistence type="predicted"/>
<dbReference type="Gene3D" id="3.90.1570.50">
    <property type="match status" value="1"/>
</dbReference>
<organism evidence="2">
    <name type="scientific">Citrobacter farmeri</name>
    <dbReference type="NCBI Taxonomy" id="67824"/>
    <lineage>
        <taxon>Bacteria</taxon>
        <taxon>Pseudomonadati</taxon>
        <taxon>Pseudomonadota</taxon>
        <taxon>Gammaproteobacteria</taxon>
        <taxon>Enterobacterales</taxon>
        <taxon>Enterobacteriaceae</taxon>
        <taxon>Citrobacter</taxon>
    </lineage>
</organism>
<evidence type="ECO:0000259" key="1">
    <source>
        <dbReference type="PROSITE" id="PS51192"/>
    </source>
</evidence>
<keyword evidence="2" id="KW-0378">Hydrolase</keyword>
<dbReference type="SMART" id="SM00487">
    <property type="entry name" value="DEXDc"/>
    <property type="match status" value="1"/>
</dbReference>
<gene>
    <name evidence="2" type="ORF">I8Y00_002131</name>
</gene>
<dbReference type="Pfam" id="PF22679">
    <property type="entry name" value="T1R_D3-like"/>
    <property type="match status" value="1"/>
</dbReference>
<feature type="domain" description="Helicase ATP-binding" evidence="1">
    <location>
        <begin position="324"/>
        <end position="528"/>
    </location>
</feature>
<dbReference type="PANTHER" id="PTHR42927:SF1">
    <property type="entry name" value="HELICASE SUPERFAMILY 1 AND 2 DOMAIN-CONTAINING PROTEIN"/>
    <property type="match status" value="1"/>
</dbReference>
<dbReference type="KEGG" id="cfar:CI104_21410"/>
<keyword evidence="2" id="KW-0540">Nuclease</keyword>
<keyword evidence="2" id="KW-0255">Endonuclease</keyword>
<dbReference type="GO" id="GO:0009035">
    <property type="term" value="F:type I site-specific deoxyribonuclease activity"/>
    <property type="evidence" value="ECO:0007669"/>
    <property type="project" value="UniProtKB-EC"/>
</dbReference>
<dbReference type="GeneID" id="92971712"/>
<name>A0A8H9TVD5_9ENTR</name>
<dbReference type="PANTHER" id="PTHR42927">
    <property type="entry name" value="HELICASE SUPERFAMILY 1 AND 2 DOMAIN-CONTAINING PROTEIN"/>
    <property type="match status" value="1"/>
</dbReference>
<dbReference type="GO" id="GO:0003677">
    <property type="term" value="F:DNA binding"/>
    <property type="evidence" value="ECO:0007669"/>
    <property type="project" value="UniProtKB-KW"/>
</dbReference>
<reference evidence="2" key="1">
    <citation type="journal article" date="2018" name="Genome Biol.">
        <title>SKESA: strategic k-mer extension for scrupulous assemblies.</title>
        <authorList>
            <person name="Souvorov A."/>
            <person name="Agarwala R."/>
            <person name="Lipman D.J."/>
        </authorList>
    </citation>
    <scope>NUCLEOTIDE SEQUENCE</scope>
    <source>
        <strain evidence="2">YDC697-2</strain>
    </source>
</reference>
<dbReference type="PROSITE" id="PS51192">
    <property type="entry name" value="HELICASE_ATP_BIND_1"/>
    <property type="match status" value="1"/>
</dbReference>
<dbReference type="AlphaFoldDB" id="A0A8H9TVD5"/>
<dbReference type="InterPro" id="IPR027417">
    <property type="entry name" value="P-loop_NTPase"/>
</dbReference>
<dbReference type="GO" id="GO:0009307">
    <property type="term" value="P:DNA restriction-modification system"/>
    <property type="evidence" value="ECO:0007669"/>
    <property type="project" value="UniProtKB-KW"/>
</dbReference>
<dbReference type="OrthoDB" id="9758243at2"/>
<dbReference type="RefSeq" id="WP_042321947.1">
    <property type="nucleotide sequence ID" value="NZ_CABMNX010000001.1"/>
</dbReference>
<accession>A0A8H9TVD5</accession>
<dbReference type="Pfam" id="PF18766">
    <property type="entry name" value="SWI2_SNF2"/>
    <property type="match status" value="1"/>
</dbReference>
<dbReference type="InterPro" id="IPR040980">
    <property type="entry name" value="SWI2_SNF2"/>
</dbReference>
<dbReference type="Pfam" id="PF04313">
    <property type="entry name" value="HSDR_N"/>
    <property type="match status" value="1"/>
</dbReference>
<reference evidence="2" key="2">
    <citation type="submission" date="2020-11" db="EMBL/GenBank/DDBJ databases">
        <authorList>
            <consortium name="NCBI Pathogen Detection Project"/>
        </authorList>
    </citation>
    <scope>NUCLEOTIDE SEQUENCE</scope>
    <source>
        <strain evidence="2">YDC697-2</strain>
    </source>
</reference>